<protein>
    <submittedName>
        <fullName evidence="1">Uncharacterized protein</fullName>
    </submittedName>
</protein>
<dbReference type="EMBL" id="CM046113">
    <property type="protein sequence ID" value="KAI8420800.1"/>
    <property type="molecule type" value="Genomic_DNA"/>
</dbReference>
<sequence>MSARIIKGDQVVLESRHHNFSKYVLDHLRNAKPHDVCLENYDTGEKLTFAQFTEYSVKLSAALSGLGVTKGDVVAVGCEKRISYLPTTLAVAFTGAAWTSFDSKIGKTVLRHELNLSRPKYVICSVLFWETYSNLLNRCKFIQTVISFEDNIENIDLSIPKMMSNSVDVESFDPADVEGQTDIALILYSSGTTGLPKGVLLSHLACTLGCLPKKYDLFSCYAVLCAGRKIVFSANHVTHTATKCFPKIIQDCKVNMAILVPSLVSHLANAEDKCDLSSLKEIFSAALPLPSKDIEKIKARIPTLKNVLQIYGMTEAGEITTGSWETKGPKSGSVGMACPGIKLKVVDLKTREILGPNQQGEICVQGPSVMKEYIGMNSSEYLDQEGFMLSGDLGYYDEDAYFYIVGRLKDMLCFDGFMVAPLELESVLLSHPDVQDASVVGKPAGVLGEEPAAFVVLKPGATLTEQQLREYLAPQVPPYMQLRGGVKFVPELPRDSQGKIKRQQLKELL</sequence>
<reference evidence="1 2" key="1">
    <citation type="journal article" date="2022" name="Genome Biol. Evol.">
        <title>The Spruce Budworm Genome: Reconstructing the Evolutionary History of Antifreeze Proteins.</title>
        <authorList>
            <person name="Beliveau C."/>
            <person name="Gagne P."/>
            <person name="Picq S."/>
            <person name="Vernygora O."/>
            <person name="Keeling C.I."/>
            <person name="Pinkney K."/>
            <person name="Doucet D."/>
            <person name="Wen F."/>
            <person name="Johnston J.S."/>
            <person name="Maaroufi H."/>
            <person name="Boyle B."/>
            <person name="Laroche J."/>
            <person name="Dewar K."/>
            <person name="Juretic N."/>
            <person name="Blackburn G."/>
            <person name="Nisole A."/>
            <person name="Brunet B."/>
            <person name="Brandao M."/>
            <person name="Lumley L."/>
            <person name="Duan J."/>
            <person name="Quan G."/>
            <person name="Lucarotti C.J."/>
            <person name="Roe A.D."/>
            <person name="Sperling F.A.H."/>
            <person name="Levesque R.C."/>
            <person name="Cusson M."/>
        </authorList>
    </citation>
    <scope>NUCLEOTIDE SEQUENCE [LARGE SCALE GENOMIC DNA]</scope>
    <source>
        <strain evidence="1">Glfc:IPQL:Cfum</strain>
    </source>
</reference>
<organism evidence="1 2">
    <name type="scientific">Choristoneura fumiferana</name>
    <name type="common">Spruce budworm moth</name>
    <name type="synonym">Archips fumiferana</name>
    <dbReference type="NCBI Taxonomy" id="7141"/>
    <lineage>
        <taxon>Eukaryota</taxon>
        <taxon>Metazoa</taxon>
        <taxon>Ecdysozoa</taxon>
        <taxon>Arthropoda</taxon>
        <taxon>Hexapoda</taxon>
        <taxon>Insecta</taxon>
        <taxon>Pterygota</taxon>
        <taxon>Neoptera</taxon>
        <taxon>Endopterygota</taxon>
        <taxon>Lepidoptera</taxon>
        <taxon>Glossata</taxon>
        <taxon>Ditrysia</taxon>
        <taxon>Tortricoidea</taxon>
        <taxon>Tortricidae</taxon>
        <taxon>Tortricinae</taxon>
        <taxon>Choristoneura</taxon>
    </lineage>
</organism>
<dbReference type="Proteomes" id="UP001064048">
    <property type="component" value="Chromosome 13"/>
</dbReference>
<gene>
    <name evidence="1" type="ORF">MSG28_008005</name>
</gene>
<name>A0ACC0J9J8_CHOFU</name>
<keyword evidence="2" id="KW-1185">Reference proteome</keyword>
<proteinExistence type="predicted"/>
<comment type="caution">
    <text evidence="1">The sequence shown here is derived from an EMBL/GenBank/DDBJ whole genome shotgun (WGS) entry which is preliminary data.</text>
</comment>
<accession>A0ACC0J9J8</accession>
<evidence type="ECO:0000313" key="1">
    <source>
        <dbReference type="EMBL" id="KAI8420800.1"/>
    </source>
</evidence>
<evidence type="ECO:0000313" key="2">
    <source>
        <dbReference type="Proteomes" id="UP001064048"/>
    </source>
</evidence>